<reference evidence="1" key="1">
    <citation type="submission" date="2018-05" db="EMBL/GenBank/DDBJ databases">
        <title>Draft genome of Mucuna pruriens seed.</title>
        <authorList>
            <person name="Nnadi N.E."/>
            <person name="Vos R."/>
            <person name="Hasami M.H."/>
            <person name="Devisetty U.K."/>
            <person name="Aguiy J.C."/>
        </authorList>
    </citation>
    <scope>NUCLEOTIDE SEQUENCE [LARGE SCALE GENOMIC DNA]</scope>
    <source>
        <strain evidence="1">JCA_2017</strain>
    </source>
</reference>
<organism evidence="1 2">
    <name type="scientific">Mucuna pruriens</name>
    <name type="common">Velvet bean</name>
    <name type="synonym">Dolichos pruriens</name>
    <dbReference type="NCBI Taxonomy" id="157652"/>
    <lineage>
        <taxon>Eukaryota</taxon>
        <taxon>Viridiplantae</taxon>
        <taxon>Streptophyta</taxon>
        <taxon>Embryophyta</taxon>
        <taxon>Tracheophyta</taxon>
        <taxon>Spermatophyta</taxon>
        <taxon>Magnoliopsida</taxon>
        <taxon>eudicotyledons</taxon>
        <taxon>Gunneridae</taxon>
        <taxon>Pentapetalae</taxon>
        <taxon>rosids</taxon>
        <taxon>fabids</taxon>
        <taxon>Fabales</taxon>
        <taxon>Fabaceae</taxon>
        <taxon>Papilionoideae</taxon>
        <taxon>50 kb inversion clade</taxon>
        <taxon>NPAAA clade</taxon>
        <taxon>indigoferoid/millettioid clade</taxon>
        <taxon>Phaseoleae</taxon>
        <taxon>Mucuna</taxon>
    </lineage>
</organism>
<dbReference type="AlphaFoldDB" id="A0A371EXE9"/>
<evidence type="ECO:0008006" key="3">
    <source>
        <dbReference type="Google" id="ProtNLM"/>
    </source>
</evidence>
<evidence type="ECO:0000313" key="1">
    <source>
        <dbReference type="EMBL" id="RDX70674.1"/>
    </source>
</evidence>
<accession>A0A371EXE9</accession>
<name>A0A371EXE9_MUCPR</name>
<dbReference type="Proteomes" id="UP000257109">
    <property type="component" value="Unassembled WGS sequence"/>
</dbReference>
<gene>
    <name evidence="1" type="ORF">CR513_50064</name>
</gene>
<dbReference type="OrthoDB" id="1435267at2759"/>
<keyword evidence="2" id="KW-1185">Reference proteome</keyword>
<evidence type="ECO:0000313" key="2">
    <source>
        <dbReference type="Proteomes" id="UP000257109"/>
    </source>
</evidence>
<dbReference type="EMBL" id="QJKJ01011611">
    <property type="protein sequence ID" value="RDX70674.1"/>
    <property type="molecule type" value="Genomic_DNA"/>
</dbReference>
<comment type="caution">
    <text evidence="1">The sequence shown here is derived from an EMBL/GenBank/DDBJ whole genome shotgun (WGS) entry which is preliminary data.</text>
</comment>
<protein>
    <recommendedName>
        <fullName evidence="3">Reverse transcriptase domain-containing protein</fullName>
    </recommendedName>
</protein>
<feature type="non-terminal residue" evidence="1">
    <location>
        <position position="1"/>
    </location>
</feature>
<proteinExistence type="predicted"/>
<sequence>MTKQGSKENSNCKNWTNSAWKLMRTLGYISRKKEFQVCQRVLLFNSRLKLITGKHCSRWDGPFVITNVFPYGAIELKDECTNNTFKSMGIRLSYSMKVQYQ</sequence>